<dbReference type="OrthoDB" id="8455499at2"/>
<dbReference type="EMBL" id="CP001016">
    <property type="protein sequence ID" value="ACB94399.1"/>
    <property type="molecule type" value="Genomic_DNA"/>
</dbReference>
<dbReference type="eggNOG" id="ENOG50336FE">
    <property type="taxonomic scope" value="Bacteria"/>
</dbReference>
<sequence length="89" mass="9932">MAKRRGPELKVELTEGAVRIIKGEKILTLVRADCPPGEEDPADFIIFLDDITCWDAPHDSVEIEIDEVQTIVQAIEGAFDEHGLRVAFE</sequence>
<protein>
    <submittedName>
        <fullName evidence="1">Uncharacterized protein</fullName>
    </submittedName>
</protein>
<dbReference type="AlphaFoldDB" id="B2IGY5"/>
<evidence type="ECO:0000313" key="2">
    <source>
        <dbReference type="Proteomes" id="UP000001695"/>
    </source>
</evidence>
<dbReference type="InterPro" id="IPR028148">
    <property type="entry name" value="Imm74"/>
</dbReference>
<dbReference type="KEGG" id="bid:Bind_0749"/>
<dbReference type="HOGENOM" id="CLU_2448658_0_0_5"/>
<reference evidence="2" key="1">
    <citation type="submission" date="2008-03" db="EMBL/GenBank/DDBJ databases">
        <title>Complete sequence of chromosome of Beijerinckia indica subsp. indica ATCC 9039.</title>
        <authorList>
            <consortium name="US DOE Joint Genome Institute"/>
            <person name="Copeland A."/>
            <person name="Lucas S."/>
            <person name="Lapidus A."/>
            <person name="Glavina del Rio T."/>
            <person name="Dalin E."/>
            <person name="Tice H."/>
            <person name="Bruce D."/>
            <person name="Goodwin L."/>
            <person name="Pitluck S."/>
            <person name="LaButti K."/>
            <person name="Schmutz J."/>
            <person name="Larimer F."/>
            <person name="Land M."/>
            <person name="Hauser L."/>
            <person name="Kyrpides N."/>
            <person name="Mikhailova N."/>
            <person name="Dunfield P.F."/>
            <person name="Dedysh S.N."/>
            <person name="Liesack W."/>
            <person name="Saw J.H."/>
            <person name="Alam M."/>
            <person name="Chen Y."/>
            <person name="Murrell J.C."/>
            <person name="Richardson P."/>
        </authorList>
    </citation>
    <scope>NUCLEOTIDE SEQUENCE [LARGE SCALE GENOMIC DNA]</scope>
    <source>
        <strain evidence="2">ATCC 9039 / DSM 1715 / NCIMB 8712</strain>
    </source>
</reference>
<evidence type="ECO:0000313" key="1">
    <source>
        <dbReference type="EMBL" id="ACB94399.1"/>
    </source>
</evidence>
<reference evidence="1 2" key="2">
    <citation type="journal article" date="2010" name="J. Bacteriol.">
        <title>Complete genome sequence of Beijerinckia indica subsp. indica.</title>
        <authorList>
            <person name="Tamas I."/>
            <person name="Dedysh S.N."/>
            <person name="Liesack W."/>
            <person name="Stott M.B."/>
            <person name="Alam M."/>
            <person name="Murrell J.C."/>
            <person name="Dunfield P.F."/>
        </authorList>
    </citation>
    <scope>NUCLEOTIDE SEQUENCE [LARGE SCALE GENOMIC DNA]</scope>
    <source>
        <strain evidence="2">ATCC 9039 / DSM 1715 / NCIMB 8712</strain>
    </source>
</reference>
<name>B2IGY5_BEII9</name>
<organism evidence="1 2">
    <name type="scientific">Beijerinckia indica subsp. indica (strain ATCC 9039 / DSM 1715 / NCIMB 8712)</name>
    <dbReference type="NCBI Taxonomy" id="395963"/>
    <lineage>
        <taxon>Bacteria</taxon>
        <taxon>Pseudomonadati</taxon>
        <taxon>Pseudomonadota</taxon>
        <taxon>Alphaproteobacteria</taxon>
        <taxon>Hyphomicrobiales</taxon>
        <taxon>Beijerinckiaceae</taxon>
        <taxon>Beijerinckia</taxon>
    </lineage>
</organism>
<keyword evidence="2" id="KW-1185">Reference proteome</keyword>
<dbReference type="Pfam" id="PF15603">
    <property type="entry name" value="Imm74"/>
    <property type="match status" value="1"/>
</dbReference>
<dbReference type="STRING" id="395963.Bind_0749"/>
<gene>
    <name evidence="1" type="ordered locus">Bind_0749</name>
</gene>
<dbReference type="Proteomes" id="UP000001695">
    <property type="component" value="Chromosome"/>
</dbReference>
<dbReference type="RefSeq" id="WP_012383756.1">
    <property type="nucleotide sequence ID" value="NC_010581.1"/>
</dbReference>
<proteinExistence type="predicted"/>
<accession>B2IGY5</accession>